<dbReference type="InterPro" id="IPR023375">
    <property type="entry name" value="ADC_dom_sf"/>
</dbReference>
<proteinExistence type="predicted"/>
<sequence length="300" mass="32978">MEDRGAESRRYGKPPWRFKGRAVYQLHLVKSHVARALIPKDLRLVEAFGYTLGGFFLASYDDSPAGAFDELVVIAGIVWNPPTSCAWASKVLVNSNEACLHGRTDVGLPSNVARFTKLRCCPEQLTHFTADKGQQESRVKRFSSKIGSSRSVPSAKFDSETKVTELSSAEEIFSISLLNSLPKDNSKALLGPHIKMSLPSFSGRTQYHASLVKYSCQMECRVRIVHPLQISRLSPTADIDLRAGQQAVEDQCSSSVHKAMVETVANKSALSLTVMLSKPVLALEFNCMSMDVEAPKVVSE</sequence>
<dbReference type="PANTHER" id="PTHR35467:SF2">
    <property type="entry name" value="PROTEIN NEOXANTHIN-DEFICIENT 1"/>
    <property type="match status" value="1"/>
</dbReference>
<name>A0AAW1M660_SAPOF</name>
<accession>A0AAW1M660</accession>
<dbReference type="Proteomes" id="UP001443914">
    <property type="component" value="Unassembled WGS sequence"/>
</dbReference>
<dbReference type="InterPro" id="IPR039343">
    <property type="entry name" value="NDX1-like"/>
</dbReference>
<dbReference type="SUPFAM" id="SSF160104">
    <property type="entry name" value="Acetoacetate decarboxylase-like"/>
    <property type="match status" value="1"/>
</dbReference>
<dbReference type="EMBL" id="JBDFQZ010000003">
    <property type="protein sequence ID" value="KAK9741251.1"/>
    <property type="molecule type" value="Genomic_DNA"/>
</dbReference>
<evidence type="ECO:0008006" key="3">
    <source>
        <dbReference type="Google" id="ProtNLM"/>
    </source>
</evidence>
<dbReference type="Gene3D" id="2.40.400.10">
    <property type="entry name" value="Acetoacetate decarboxylase-like"/>
    <property type="match status" value="1"/>
</dbReference>
<reference evidence="1" key="1">
    <citation type="submission" date="2024-03" db="EMBL/GenBank/DDBJ databases">
        <title>WGS assembly of Saponaria officinalis var. Norfolk2.</title>
        <authorList>
            <person name="Jenkins J."/>
            <person name="Shu S."/>
            <person name="Grimwood J."/>
            <person name="Barry K."/>
            <person name="Goodstein D."/>
            <person name="Schmutz J."/>
            <person name="Leebens-Mack J."/>
            <person name="Osbourn A."/>
        </authorList>
    </citation>
    <scope>NUCLEOTIDE SEQUENCE [LARGE SCALE GENOMIC DNA]</scope>
    <source>
        <strain evidence="1">JIC</strain>
    </source>
</reference>
<evidence type="ECO:0000313" key="1">
    <source>
        <dbReference type="EMBL" id="KAK9741251.1"/>
    </source>
</evidence>
<evidence type="ECO:0000313" key="2">
    <source>
        <dbReference type="Proteomes" id="UP001443914"/>
    </source>
</evidence>
<protein>
    <recommendedName>
        <fullName evidence="3">Protein NEOXANTHIN-DEFICIENT 1</fullName>
    </recommendedName>
</protein>
<gene>
    <name evidence="1" type="ORF">RND81_03G092500</name>
</gene>
<dbReference type="PANTHER" id="PTHR35467">
    <property type="match status" value="1"/>
</dbReference>
<organism evidence="1 2">
    <name type="scientific">Saponaria officinalis</name>
    <name type="common">Common soapwort</name>
    <name type="synonym">Lychnis saponaria</name>
    <dbReference type="NCBI Taxonomy" id="3572"/>
    <lineage>
        <taxon>Eukaryota</taxon>
        <taxon>Viridiplantae</taxon>
        <taxon>Streptophyta</taxon>
        <taxon>Embryophyta</taxon>
        <taxon>Tracheophyta</taxon>
        <taxon>Spermatophyta</taxon>
        <taxon>Magnoliopsida</taxon>
        <taxon>eudicotyledons</taxon>
        <taxon>Gunneridae</taxon>
        <taxon>Pentapetalae</taxon>
        <taxon>Caryophyllales</taxon>
        <taxon>Caryophyllaceae</taxon>
        <taxon>Caryophylleae</taxon>
        <taxon>Saponaria</taxon>
    </lineage>
</organism>
<keyword evidence="2" id="KW-1185">Reference proteome</keyword>
<dbReference type="AlphaFoldDB" id="A0AAW1M660"/>
<comment type="caution">
    <text evidence="1">The sequence shown here is derived from an EMBL/GenBank/DDBJ whole genome shotgun (WGS) entry which is preliminary data.</text>
</comment>